<dbReference type="GO" id="GO:0004029">
    <property type="term" value="F:aldehyde dehydrogenase (NAD+) activity"/>
    <property type="evidence" value="ECO:0007669"/>
    <property type="project" value="TreeGrafter"/>
</dbReference>
<evidence type="ECO:0000256" key="2">
    <source>
        <dbReference type="ARBA" id="ARBA00009986"/>
    </source>
</evidence>
<keyword evidence="17" id="KW-0175">Coiled coil</keyword>
<evidence type="ECO:0000313" key="19">
    <source>
        <dbReference type="Ensembl" id="ENSANAP00000034913.1"/>
    </source>
</evidence>
<gene>
    <name evidence="19" type="primary">ALDH3A1</name>
</gene>
<evidence type="ECO:0000256" key="8">
    <source>
        <dbReference type="ARBA" id="ARBA00023098"/>
    </source>
</evidence>
<sequence length="389" mass="43488">MSQISETVRRSRAAFNSGRTRPLQFRIQQLEALRRMIQEHEQELAGALAADLHKNEWTAYYEEVVYVLEEIEYMIQKLPEWASDEPVEKTPQTQQDELYIHSEPLGVVLVIGTWNYPFNLTIQPMVGAIAAGNAVVLKPSELSENMASLLATIIPQYLDKDLYPVINGGVPETTELLKERFDHILYTGSTGVGKIVMTAAAKHLTPVTLELGGKSPCYVDKNCDLDVACRRIAWGKYMNSGQTCVAPDYILCDPSIQNQIVEKLKKSLKEIFGPVMPIVCVRSLEEAIQFINQREKPLALYVFSSNDKVIKKMIAETSSGGVTANDVIVHITLHSLPFGGVGNSGMGSYHGKKSFETFSHRRSCLVRSLMNDESLKVRYPPSPAKMTRH</sequence>
<evidence type="ECO:0000256" key="13">
    <source>
        <dbReference type="ARBA" id="ARBA00048806"/>
    </source>
</evidence>
<organism evidence="19 20">
    <name type="scientific">Aotus nancymaae</name>
    <name type="common">Ma's night monkey</name>
    <dbReference type="NCBI Taxonomy" id="37293"/>
    <lineage>
        <taxon>Eukaryota</taxon>
        <taxon>Metazoa</taxon>
        <taxon>Chordata</taxon>
        <taxon>Craniata</taxon>
        <taxon>Vertebrata</taxon>
        <taxon>Euteleostomi</taxon>
        <taxon>Mammalia</taxon>
        <taxon>Eutheria</taxon>
        <taxon>Euarchontoglires</taxon>
        <taxon>Primates</taxon>
        <taxon>Haplorrhini</taxon>
        <taxon>Platyrrhini</taxon>
        <taxon>Aotidae</taxon>
        <taxon>Aotus</taxon>
    </lineage>
</organism>
<dbReference type="GO" id="GO:0005737">
    <property type="term" value="C:cytoplasm"/>
    <property type="evidence" value="ECO:0007669"/>
    <property type="project" value="UniProtKB-SubCell"/>
</dbReference>
<dbReference type="GO" id="GO:0006081">
    <property type="term" value="P:aldehyde metabolic process"/>
    <property type="evidence" value="ECO:0007669"/>
    <property type="project" value="InterPro"/>
</dbReference>
<dbReference type="Gene3D" id="3.40.605.10">
    <property type="entry name" value="Aldehyde Dehydrogenase, Chain A, domain 1"/>
    <property type="match status" value="2"/>
</dbReference>
<dbReference type="PROSITE" id="PS00070">
    <property type="entry name" value="ALDEHYDE_DEHYDR_CYS"/>
    <property type="match status" value="1"/>
</dbReference>
<feature type="active site" evidence="15">
    <location>
        <position position="210"/>
    </location>
</feature>
<dbReference type="PANTHER" id="PTHR43570:SF15">
    <property type="entry name" value="ALDEHYDE DEHYDROGENASE, DIMERIC NADP-PREFERRING"/>
    <property type="match status" value="1"/>
</dbReference>
<dbReference type="InterPro" id="IPR016161">
    <property type="entry name" value="Ald_DH/histidinol_DH"/>
</dbReference>
<dbReference type="Gene3D" id="3.40.309.10">
    <property type="entry name" value="Aldehyde Dehydrogenase, Chain A, domain 2"/>
    <property type="match status" value="2"/>
</dbReference>
<reference evidence="19" key="1">
    <citation type="submission" date="2025-08" db="UniProtKB">
        <authorList>
            <consortium name="Ensembl"/>
        </authorList>
    </citation>
    <scope>IDENTIFICATION</scope>
</reference>
<evidence type="ECO:0000256" key="12">
    <source>
        <dbReference type="ARBA" id="ARBA00045468"/>
    </source>
</evidence>
<comment type="similarity">
    <text evidence="2 16">Belongs to the aldehyde dehydrogenase family.</text>
</comment>
<evidence type="ECO:0000256" key="5">
    <source>
        <dbReference type="ARBA" id="ARBA00022857"/>
    </source>
</evidence>
<evidence type="ECO:0000256" key="7">
    <source>
        <dbReference type="ARBA" id="ARBA00023027"/>
    </source>
</evidence>
<comment type="function">
    <text evidence="12">ALDHs play a major role in the detoxification of alcohol-derived acetaldehyde. They are involved in the metabolism of corticosteroids, biogenic amines, neurotransmitters, and lipid peroxidation. Oxidizes medium and long chain aldehydes into non-toxic fatty acids. Preferentially oxidizes aromatic aldehyde substrates. Comprises about 50 percent of corneal epithelial soluble proteins. May play a role in preventing corneal damage caused by ultraviolet light.</text>
</comment>
<evidence type="ECO:0000256" key="6">
    <source>
        <dbReference type="ARBA" id="ARBA00023002"/>
    </source>
</evidence>
<dbReference type="PANTHER" id="PTHR43570">
    <property type="entry name" value="ALDEHYDE DEHYDROGENASE"/>
    <property type="match status" value="1"/>
</dbReference>
<evidence type="ECO:0000256" key="1">
    <source>
        <dbReference type="ARBA" id="ARBA00004496"/>
    </source>
</evidence>
<evidence type="ECO:0000256" key="10">
    <source>
        <dbReference type="ARBA" id="ARBA00040587"/>
    </source>
</evidence>
<dbReference type="FunFam" id="3.40.309.10:FF:000035">
    <property type="entry name" value="Aldehyde dehydrogenase, dimeric NADP-preferring"/>
    <property type="match status" value="1"/>
</dbReference>
<comment type="subunit">
    <text evidence="3">Homodimer.</text>
</comment>
<evidence type="ECO:0000313" key="20">
    <source>
        <dbReference type="Proteomes" id="UP000233020"/>
    </source>
</evidence>
<feature type="domain" description="Aldehyde dehydrogenase" evidence="18">
    <location>
        <begin position="3"/>
        <end position="270"/>
    </location>
</feature>
<dbReference type="FunFam" id="3.40.605.10:FF:000004">
    <property type="entry name" value="Aldehyde dehydrogenase"/>
    <property type="match status" value="1"/>
</dbReference>
<dbReference type="FunFam" id="3.40.605.10:FF:000027">
    <property type="entry name" value="Aldehyde dehydrogenase, dimeric NADP-preferring"/>
    <property type="match status" value="1"/>
</dbReference>
<dbReference type="PROSITE" id="PS00687">
    <property type="entry name" value="ALDEHYDE_DEHYDR_GLU"/>
    <property type="match status" value="1"/>
</dbReference>
<keyword evidence="5" id="KW-0521">NADP</keyword>
<evidence type="ECO:0000256" key="15">
    <source>
        <dbReference type="PROSITE-ProRule" id="PRU10007"/>
    </source>
</evidence>
<feature type="coiled-coil region" evidence="17">
    <location>
        <begin position="23"/>
        <end position="50"/>
    </location>
</feature>
<protein>
    <recommendedName>
        <fullName evidence="10">Aldehyde dehydrogenase, dimeric NADP-preferring</fullName>
        <ecNumber evidence="9">1.2.1.5</ecNumber>
    </recommendedName>
    <alternativeName>
        <fullName evidence="11">Aldehyde dehydrogenase family 3 member A1</fullName>
    </alternativeName>
</protein>
<accession>A0A2K5ENX5</accession>
<keyword evidence="7" id="KW-0520">NAD</keyword>
<comment type="catalytic activity">
    <reaction evidence="14">
        <text>an aldehyde + NAD(+) + H2O = a carboxylate + NADH + 2 H(+)</text>
        <dbReference type="Rhea" id="RHEA:16185"/>
        <dbReference type="ChEBI" id="CHEBI:15377"/>
        <dbReference type="ChEBI" id="CHEBI:15378"/>
        <dbReference type="ChEBI" id="CHEBI:17478"/>
        <dbReference type="ChEBI" id="CHEBI:29067"/>
        <dbReference type="ChEBI" id="CHEBI:57540"/>
        <dbReference type="ChEBI" id="CHEBI:57945"/>
        <dbReference type="EC" id="1.2.1.5"/>
    </reaction>
</comment>
<reference evidence="19" key="2">
    <citation type="submission" date="2025-09" db="UniProtKB">
        <authorList>
            <consortium name="Ensembl"/>
        </authorList>
    </citation>
    <scope>IDENTIFICATION</scope>
</reference>
<comment type="catalytic activity">
    <reaction evidence="13">
        <text>octanal + NAD(+) + H2O = octanoate + NADH + 2 H(+)</text>
        <dbReference type="Rhea" id="RHEA:44100"/>
        <dbReference type="ChEBI" id="CHEBI:15377"/>
        <dbReference type="ChEBI" id="CHEBI:15378"/>
        <dbReference type="ChEBI" id="CHEBI:17935"/>
        <dbReference type="ChEBI" id="CHEBI:25646"/>
        <dbReference type="ChEBI" id="CHEBI:57540"/>
        <dbReference type="ChEBI" id="CHEBI:57945"/>
    </reaction>
</comment>
<evidence type="ECO:0000259" key="18">
    <source>
        <dbReference type="Pfam" id="PF00171"/>
    </source>
</evidence>
<proteinExistence type="inferred from homology"/>
<name>A0A2K5ENX5_AOTNA</name>
<evidence type="ECO:0000256" key="17">
    <source>
        <dbReference type="SAM" id="Coils"/>
    </source>
</evidence>
<keyword evidence="20" id="KW-1185">Reference proteome</keyword>
<evidence type="ECO:0000256" key="11">
    <source>
        <dbReference type="ARBA" id="ARBA00041267"/>
    </source>
</evidence>
<dbReference type="GeneTree" id="ENSGT00940000162101"/>
<dbReference type="InterPro" id="IPR015590">
    <property type="entry name" value="Aldehyde_DH_dom"/>
</dbReference>
<evidence type="ECO:0000256" key="4">
    <source>
        <dbReference type="ARBA" id="ARBA00022490"/>
    </source>
</evidence>
<evidence type="ECO:0000256" key="9">
    <source>
        <dbReference type="ARBA" id="ARBA00038982"/>
    </source>
</evidence>
<dbReference type="SUPFAM" id="SSF53720">
    <property type="entry name" value="ALDH-like"/>
    <property type="match status" value="1"/>
</dbReference>
<dbReference type="GO" id="GO:0006629">
    <property type="term" value="P:lipid metabolic process"/>
    <property type="evidence" value="ECO:0007669"/>
    <property type="project" value="UniProtKB-KW"/>
</dbReference>
<evidence type="ECO:0000256" key="16">
    <source>
        <dbReference type="RuleBase" id="RU003345"/>
    </source>
</evidence>
<comment type="subcellular location">
    <subcellularLocation>
        <location evidence="1">Cytoplasm</location>
    </subcellularLocation>
</comment>
<keyword evidence="4" id="KW-0963">Cytoplasm</keyword>
<dbReference type="InterPro" id="IPR016163">
    <property type="entry name" value="Ald_DH_C"/>
</dbReference>
<dbReference type="InterPro" id="IPR012394">
    <property type="entry name" value="Aldehyde_DH_NAD(P)"/>
</dbReference>
<dbReference type="InterPro" id="IPR029510">
    <property type="entry name" value="Ald_DH_CS_GLU"/>
</dbReference>
<dbReference type="EC" id="1.2.1.5" evidence="9"/>
<dbReference type="Proteomes" id="UP000233020">
    <property type="component" value="Unplaced"/>
</dbReference>
<keyword evidence="6 16" id="KW-0560">Oxidoreductase</keyword>
<dbReference type="FunFam" id="3.40.309.10:FF:000034">
    <property type="entry name" value="Aldehyde dehydrogenase, dimeric NADP-preferring"/>
    <property type="match status" value="1"/>
</dbReference>
<dbReference type="GO" id="GO:0004028">
    <property type="term" value="F:3-chloroallyl aldehyde dehydrogenase activity"/>
    <property type="evidence" value="ECO:0007669"/>
    <property type="project" value="TreeGrafter"/>
</dbReference>
<dbReference type="InterPro" id="IPR016160">
    <property type="entry name" value="Ald_DH_CS_CYS"/>
</dbReference>
<dbReference type="AlphaFoldDB" id="A0A2K5ENX5"/>
<evidence type="ECO:0000256" key="3">
    <source>
        <dbReference type="ARBA" id="ARBA00011738"/>
    </source>
</evidence>
<evidence type="ECO:0000256" key="14">
    <source>
        <dbReference type="ARBA" id="ARBA00049219"/>
    </source>
</evidence>
<dbReference type="Ensembl" id="ENSANAT00000052979.1">
    <property type="protein sequence ID" value="ENSANAP00000034913.1"/>
    <property type="gene ID" value="ENSANAG00000034972.1"/>
</dbReference>
<dbReference type="InterPro" id="IPR016162">
    <property type="entry name" value="Ald_DH_N"/>
</dbReference>
<dbReference type="Pfam" id="PF00171">
    <property type="entry name" value="Aldedh"/>
    <property type="match status" value="1"/>
</dbReference>
<keyword evidence="8" id="KW-0443">Lipid metabolism</keyword>